<accession>A0A4Z2F6P0</accession>
<protein>
    <submittedName>
        <fullName evidence="1">Uncharacterized protein</fullName>
    </submittedName>
</protein>
<comment type="caution">
    <text evidence="1">The sequence shown here is derived from an EMBL/GenBank/DDBJ whole genome shotgun (WGS) entry which is preliminary data.</text>
</comment>
<dbReference type="Proteomes" id="UP000314294">
    <property type="component" value="Unassembled WGS sequence"/>
</dbReference>
<dbReference type="AlphaFoldDB" id="A0A4Z2F6P0"/>
<proteinExistence type="predicted"/>
<gene>
    <name evidence="1" type="ORF">EYF80_053408</name>
</gene>
<evidence type="ECO:0000313" key="1">
    <source>
        <dbReference type="EMBL" id="TNN36424.1"/>
    </source>
</evidence>
<reference evidence="1 2" key="1">
    <citation type="submission" date="2019-03" db="EMBL/GenBank/DDBJ databases">
        <title>First draft genome of Liparis tanakae, snailfish: a comprehensive survey of snailfish specific genes.</title>
        <authorList>
            <person name="Kim W."/>
            <person name="Song I."/>
            <person name="Jeong J.-H."/>
            <person name="Kim D."/>
            <person name="Kim S."/>
            <person name="Ryu S."/>
            <person name="Song J.Y."/>
            <person name="Lee S.K."/>
        </authorList>
    </citation>
    <scope>NUCLEOTIDE SEQUENCE [LARGE SCALE GENOMIC DNA]</scope>
    <source>
        <tissue evidence="1">Muscle</tissue>
    </source>
</reference>
<organism evidence="1 2">
    <name type="scientific">Liparis tanakae</name>
    <name type="common">Tanaka's snailfish</name>
    <dbReference type="NCBI Taxonomy" id="230148"/>
    <lineage>
        <taxon>Eukaryota</taxon>
        <taxon>Metazoa</taxon>
        <taxon>Chordata</taxon>
        <taxon>Craniata</taxon>
        <taxon>Vertebrata</taxon>
        <taxon>Euteleostomi</taxon>
        <taxon>Actinopterygii</taxon>
        <taxon>Neopterygii</taxon>
        <taxon>Teleostei</taxon>
        <taxon>Neoteleostei</taxon>
        <taxon>Acanthomorphata</taxon>
        <taxon>Eupercaria</taxon>
        <taxon>Perciformes</taxon>
        <taxon>Cottioidei</taxon>
        <taxon>Cottales</taxon>
        <taxon>Liparidae</taxon>
        <taxon>Liparis</taxon>
    </lineage>
</organism>
<dbReference type="EMBL" id="SRLO01001620">
    <property type="protein sequence ID" value="TNN36424.1"/>
    <property type="molecule type" value="Genomic_DNA"/>
</dbReference>
<evidence type="ECO:0000313" key="2">
    <source>
        <dbReference type="Proteomes" id="UP000314294"/>
    </source>
</evidence>
<keyword evidence="2" id="KW-1185">Reference proteome</keyword>
<name>A0A4Z2F6P0_9TELE</name>
<sequence>MSGAGPLRATVTSFRLGSKGICHVLLPPVTWSVDSRWTLEDCTASSTHFRTYSESCPNLRLLLLNELQNFVGQLVVFGTGVCEDRTSLCSPSAGRRRSSGASDWLSSSDWNVSGSVVMVTGPISAEAQGQSCEETAASLRLLRLLRHTVLLAEVDGPSD</sequence>